<dbReference type="AlphaFoldDB" id="A0A521CK32"/>
<evidence type="ECO:0000256" key="2">
    <source>
        <dbReference type="PROSITE-ProRule" id="PRU00335"/>
    </source>
</evidence>
<evidence type="ECO:0000313" key="4">
    <source>
        <dbReference type="EMBL" id="SMO59101.1"/>
    </source>
</evidence>
<evidence type="ECO:0000313" key="5">
    <source>
        <dbReference type="Proteomes" id="UP000319040"/>
    </source>
</evidence>
<proteinExistence type="predicted"/>
<organism evidence="4 5">
    <name type="scientific">Saccharicrinis carchari</name>
    <dbReference type="NCBI Taxonomy" id="1168039"/>
    <lineage>
        <taxon>Bacteria</taxon>
        <taxon>Pseudomonadati</taxon>
        <taxon>Bacteroidota</taxon>
        <taxon>Bacteroidia</taxon>
        <taxon>Marinilabiliales</taxon>
        <taxon>Marinilabiliaceae</taxon>
        <taxon>Saccharicrinis</taxon>
    </lineage>
</organism>
<sequence length="205" mass="24066">MSEKDPYIDKITPLFLQYGIKSVSMDDIAGKLGVSKKTLYQIYTDKTELVKKTMANIKASMQHIINDYNKSDLNVIEKEIEQRKKYLKTYRALKPGFIYDLKKFYPDLYNDFHAFKSDFIGLSTQKFISDGQKQGLLREDLDTEFISKLSITLFSAMFYPEIQAFTEDDLVSKKYSDQFFIYHMNGVCSEKGRRLFNELFNKKHL</sequence>
<feature type="DNA-binding region" description="H-T-H motif" evidence="2">
    <location>
        <begin position="24"/>
        <end position="43"/>
    </location>
</feature>
<keyword evidence="5" id="KW-1185">Reference proteome</keyword>
<name>A0A521CK32_SACCC</name>
<dbReference type="Gene3D" id="1.10.10.60">
    <property type="entry name" value="Homeodomain-like"/>
    <property type="match status" value="1"/>
</dbReference>
<evidence type="ECO:0000259" key="3">
    <source>
        <dbReference type="PROSITE" id="PS50977"/>
    </source>
</evidence>
<evidence type="ECO:0000256" key="1">
    <source>
        <dbReference type="ARBA" id="ARBA00023125"/>
    </source>
</evidence>
<keyword evidence="1 2" id="KW-0238">DNA-binding</keyword>
<dbReference type="Pfam" id="PF00440">
    <property type="entry name" value="TetR_N"/>
    <property type="match status" value="1"/>
</dbReference>
<dbReference type="Gene3D" id="1.10.357.10">
    <property type="entry name" value="Tetracycline Repressor, domain 2"/>
    <property type="match status" value="1"/>
</dbReference>
<gene>
    <name evidence="4" type="ORF">SAMN06265379_103172</name>
</gene>
<dbReference type="GO" id="GO:0003677">
    <property type="term" value="F:DNA binding"/>
    <property type="evidence" value="ECO:0007669"/>
    <property type="project" value="UniProtKB-UniRule"/>
</dbReference>
<protein>
    <submittedName>
        <fullName evidence="4">Transcriptional regulator, TetR family</fullName>
    </submittedName>
</protein>
<reference evidence="4 5" key="1">
    <citation type="submission" date="2017-05" db="EMBL/GenBank/DDBJ databases">
        <authorList>
            <person name="Varghese N."/>
            <person name="Submissions S."/>
        </authorList>
    </citation>
    <scope>NUCLEOTIDE SEQUENCE [LARGE SCALE GENOMIC DNA]</scope>
    <source>
        <strain evidence="4 5">DSM 27040</strain>
    </source>
</reference>
<feature type="domain" description="HTH tetR-type" evidence="3">
    <location>
        <begin position="1"/>
        <end position="61"/>
    </location>
</feature>
<dbReference type="Proteomes" id="UP000319040">
    <property type="component" value="Unassembled WGS sequence"/>
</dbReference>
<dbReference type="EMBL" id="FXTB01000003">
    <property type="protein sequence ID" value="SMO59101.1"/>
    <property type="molecule type" value="Genomic_DNA"/>
</dbReference>
<dbReference type="InterPro" id="IPR001647">
    <property type="entry name" value="HTH_TetR"/>
</dbReference>
<dbReference type="SUPFAM" id="SSF46689">
    <property type="entry name" value="Homeodomain-like"/>
    <property type="match status" value="1"/>
</dbReference>
<dbReference type="OrthoDB" id="881297at2"/>
<dbReference type="PROSITE" id="PS50977">
    <property type="entry name" value="HTH_TETR_2"/>
    <property type="match status" value="1"/>
</dbReference>
<dbReference type="InterPro" id="IPR009057">
    <property type="entry name" value="Homeodomain-like_sf"/>
</dbReference>
<dbReference type="RefSeq" id="WP_142532885.1">
    <property type="nucleotide sequence ID" value="NZ_FXTB01000003.1"/>
</dbReference>
<accession>A0A521CK32</accession>